<dbReference type="Proteomes" id="UP001268089">
    <property type="component" value="Unassembled WGS sequence"/>
</dbReference>
<feature type="coiled-coil region" evidence="1">
    <location>
        <begin position="163"/>
        <end position="190"/>
    </location>
</feature>
<accession>A0ABU1ZRT5</accession>
<keyword evidence="4" id="KW-1185">Reference proteome</keyword>
<protein>
    <recommendedName>
        <fullName evidence="2">KAP NTPase domain-containing protein</fullName>
    </recommendedName>
</protein>
<evidence type="ECO:0000256" key="1">
    <source>
        <dbReference type="SAM" id="Coils"/>
    </source>
</evidence>
<sequence>MKYRLLELDVPSDNPFQHDALERKPLVEFLASLIGRLEGPFVLALDSPWGTGKTTIIRMLQAKLVMDQFQCVYFNAWKVDYVTDPLVALVSALDDIHLTDDGAESVFRGHLKTAKKITSAVAKRAVVAGVKAATLGILDIEEDLEKMAADAVGEVAGNLVDVFQKEKQALEKFRVEVEKAIKQLKAAGKKETLVFFIDELDRCRPTFAIEMLERIKHLFDVLNIVFVLSVDKSQLEASTAAVYGEKINAPEYLRRFIDIEYALPLARGKKFTEALFARFNLDEIFAKRTHEQLRYDRQHFIEFFSLLADATHLSLRARERCLTRLVVAMEQTPENTFLFPPLVALLVVLRMAKPDLFGALRSGIASAADVMVYLNKLPSGPEIVADRSGVILEIGLLLADENQERKQRVLTDLKKTAEDEKTKQVSGRATELLSMTRYFQNFHSDGPRLGYLLDKIDLTSGLKS</sequence>
<feature type="domain" description="KAP NTPase" evidence="2">
    <location>
        <begin position="25"/>
        <end position="322"/>
    </location>
</feature>
<gene>
    <name evidence="3" type="ORF">J2X15_003412</name>
</gene>
<name>A0ABU1ZRT5_9BURK</name>
<dbReference type="InterPro" id="IPR027417">
    <property type="entry name" value="P-loop_NTPase"/>
</dbReference>
<evidence type="ECO:0000259" key="2">
    <source>
        <dbReference type="Pfam" id="PF07693"/>
    </source>
</evidence>
<reference evidence="3 4" key="1">
    <citation type="submission" date="2023-07" db="EMBL/GenBank/DDBJ databases">
        <title>Sorghum-associated microbial communities from plants grown in Nebraska, USA.</title>
        <authorList>
            <person name="Schachtman D."/>
        </authorList>
    </citation>
    <scope>NUCLEOTIDE SEQUENCE [LARGE SCALE GENOMIC DNA]</scope>
    <source>
        <strain evidence="3 4">BE308</strain>
    </source>
</reference>
<dbReference type="Gene3D" id="3.40.50.300">
    <property type="entry name" value="P-loop containing nucleotide triphosphate hydrolases"/>
    <property type="match status" value="1"/>
</dbReference>
<organism evidence="3 4">
    <name type="scientific">Rhodoferax saidenbachensis</name>
    <dbReference type="NCBI Taxonomy" id="1484693"/>
    <lineage>
        <taxon>Bacteria</taxon>
        <taxon>Pseudomonadati</taxon>
        <taxon>Pseudomonadota</taxon>
        <taxon>Betaproteobacteria</taxon>
        <taxon>Burkholderiales</taxon>
        <taxon>Comamonadaceae</taxon>
        <taxon>Rhodoferax</taxon>
    </lineage>
</organism>
<dbReference type="RefSeq" id="WP_310344922.1">
    <property type="nucleotide sequence ID" value="NZ_JAVDXO010000009.1"/>
</dbReference>
<proteinExistence type="predicted"/>
<dbReference type="EMBL" id="JAVDXO010000009">
    <property type="protein sequence ID" value="MDR7308103.1"/>
    <property type="molecule type" value="Genomic_DNA"/>
</dbReference>
<evidence type="ECO:0000313" key="4">
    <source>
        <dbReference type="Proteomes" id="UP001268089"/>
    </source>
</evidence>
<dbReference type="SUPFAM" id="SSF52540">
    <property type="entry name" value="P-loop containing nucleoside triphosphate hydrolases"/>
    <property type="match status" value="1"/>
</dbReference>
<evidence type="ECO:0000313" key="3">
    <source>
        <dbReference type="EMBL" id="MDR7308103.1"/>
    </source>
</evidence>
<dbReference type="Pfam" id="PF07693">
    <property type="entry name" value="KAP_NTPase"/>
    <property type="match status" value="1"/>
</dbReference>
<comment type="caution">
    <text evidence="3">The sequence shown here is derived from an EMBL/GenBank/DDBJ whole genome shotgun (WGS) entry which is preliminary data.</text>
</comment>
<keyword evidence="1" id="KW-0175">Coiled coil</keyword>
<dbReference type="InterPro" id="IPR011646">
    <property type="entry name" value="KAP_P-loop"/>
</dbReference>